<dbReference type="PANTHER" id="PTHR14097">
    <property type="entry name" value="OXIDOREDUCTASE HTATIP2"/>
    <property type="match status" value="1"/>
</dbReference>
<dbReference type="OrthoDB" id="3535423at2759"/>
<dbReference type="PANTHER" id="PTHR14097:SF9">
    <property type="entry name" value="EPIMERASE, PUTATIVE (AFU_ORTHOLOGUE AFUA_8G07320)-RELATED"/>
    <property type="match status" value="1"/>
</dbReference>
<evidence type="ECO:0000313" key="2">
    <source>
        <dbReference type="Proteomes" id="UP000184330"/>
    </source>
</evidence>
<dbReference type="Gene3D" id="3.40.50.720">
    <property type="entry name" value="NAD(P)-binding Rossmann-like Domain"/>
    <property type="match status" value="1"/>
</dbReference>
<proteinExistence type="predicted"/>
<sequence>MVHVMVAAKSCGLLQIPEITSVIALARKPVQVEDVKSPKLKSVIISDYEHYPEDVKAEFAGADACICTVAVTPMRSRGVDLAEVKRICQTCTLAGFKAMYEAGPSKPFRFLYLSAEGTPRDLTKKPLFMGEYRLMRSFVLHGETENMVLAYGEEHEGIKVCVARPGTITSSLTFWRTAQAKLFGFANMFTRAIPNVSREELAAALLDQVVHGFEKGPLTNADLIRLGCSALKAL</sequence>
<protein>
    <submittedName>
        <fullName evidence="1">Uncharacterized protein</fullName>
    </submittedName>
</protein>
<dbReference type="InterPro" id="IPR036291">
    <property type="entry name" value="NAD(P)-bd_dom_sf"/>
</dbReference>
<accession>A0A1L7X1Q8</accession>
<name>A0A1L7X1Q8_9HELO</name>
<organism evidence="1 2">
    <name type="scientific">Phialocephala subalpina</name>
    <dbReference type="NCBI Taxonomy" id="576137"/>
    <lineage>
        <taxon>Eukaryota</taxon>
        <taxon>Fungi</taxon>
        <taxon>Dikarya</taxon>
        <taxon>Ascomycota</taxon>
        <taxon>Pezizomycotina</taxon>
        <taxon>Leotiomycetes</taxon>
        <taxon>Helotiales</taxon>
        <taxon>Mollisiaceae</taxon>
        <taxon>Phialocephala</taxon>
        <taxon>Phialocephala fortinii species complex</taxon>
    </lineage>
</organism>
<dbReference type="AlphaFoldDB" id="A0A1L7X1Q8"/>
<dbReference type="EMBL" id="FJOG01000013">
    <property type="protein sequence ID" value="CZR58951.1"/>
    <property type="molecule type" value="Genomic_DNA"/>
</dbReference>
<gene>
    <name evidence="1" type="ORF">PAC_08843</name>
</gene>
<evidence type="ECO:0000313" key="1">
    <source>
        <dbReference type="EMBL" id="CZR58951.1"/>
    </source>
</evidence>
<keyword evidence="2" id="KW-1185">Reference proteome</keyword>
<dbReference type="Proteomes" id="UP000184330">
    <property type="component" value="Unassembled WGS sequence"/>
</dbReference>
<reference evidence="1 2" key="1">
    <citation type="submission" date="2016-03" db="EMBL/GenBank/DDBJ databases">
        <authorList>
            <person name="Ploux O."/>
        </authorList>
    </citation>
    <scope>NUCLEOTIDE SEQUENCE [LARGE SCALE GENOMIC DNA]</scope>
    <source>
        <strain evidence="1 2">UAMH 11012</strain>
    </source>
</reference>
<dbReference type="SUPFAM" id="SSF51735">
    <property type="entry name" value="NAD(P)-binding Rossmann-fold domains"/>
    <property type="match status" value="1"/>
</dbReference>